<accession>A0AAD2G057</accession>
<evidence type="ECO:0000313" key="2">
    <source>
        <dbReference type="EMBL" id="CAJ1958930.1"/>
    </source>
</evidence>
<dbReference type="Proteomes" id="UP001295423">
    <property type="component" value="Unassembled WGS sequence"/>
</dbReference>
<proteinExistence type="predicted"/>
<gene>
    <name evidence="2" type="ORF">CYCCA115_LOCUS17423</name>
</gene>
<organism evidence="2 3">
    <name type="scientific">Cylindrotheca closterium</name>
    <dbReference type="NCBI Taxonomy" id="2856"/>
    <lineage>
        <taxon>Eukaryota</taxon>
        <taxon>Sar</taxon>
        <taxon>Stramenopiles</taxon>
        <taxon>Ochrophyta</taxon>
        <taxon>Bacillariophyta</taxon>
        <taxon>Bacillariophyceae</taxon>
        <taxon>Bacillariophycidae</taxon>
        <taxon>Bacillariales</taxon>
        <taxon>Bacillariaceae</taxon>
        <taxon>Cylindrotheca</taxon>
    </lineage>
</organism>
<comment type="caution">
    <text evidence="2">The sequence shown here is derived from an EMBL/GenBank/DDBJ whole genome shotgun (WGS) entry which is preliminary data.</text>
</comment>
<evidence type="ECO:0000313" key="3">
    <source>
        <dbReference type="Proteomes" id="UP001295423"/>
    </source>
</evidence>
<sequence>MTRARSQKRRLLQGADCKDETYPALPNKDKSNEGEVGATGSGRGTAFEANTACDGRSTDSNGESKLDGGDGAGLSTLPSADTTVLREYVTKLAYNLHPSIYYINSTLRLICHCNTKP</sequence>
<evidence type="ECO:0000256" key="1">
    <source>
        <dbReference type="SAM" id="MobiDB-lite"/>
    </source>
</evidence>
<feature type="compositionally biased region" description="Basic and acidic residues" evidence="1">
    <location>
        <begin position="16"/>
        <end position="33"/>
    </location>
</feature>
<dbReference type="EMBL" id="CAKOGP040001980">
    <property type="protein sequence ID" value="CAJ1958930.1"/>
    <property type="molecule type" value="Genomic_DNA"/>
</dbReference>
<feature type="compositionally biased region" description="Basic residues" evidence="1">
    <location>
        <begin position="1"/>
        <end position="11"/>
    </location>
</feature>
<keyword evidence="3" id="KW-1185">Reference proteome</keyword>
<feature type="region of interest" description="Disordered" evidence="1">
    <location>
        <begin position="1"/>
        <end position="78"/>
    </location>
</feature>
<protein>
    <submittedName>
        <fullName evidence="2">Uncharacterized protein</fullName>
    </submittedName>
</protein>
<reference evidence="2" key="1">
    <citation type="submission" date="2023-08" db="EMBL/GenBank/DDBJ databases">
        <authorList>
            <person name="Audoor S."/>
            <person name="Bilcke G."/>
        </authorList>
    </citation>
    <scope>NUCLEOTIDE SEQUENCE</scope>
</reference>
<name>A0AAD2G057_9STRA</name>
<dbReference type="AlphaFoldDB" id="A0AAD2G057"/>